<proteinExistence type="predicted"/>
<keyword evidence="2" id="KW-1185">Reference proteome</keyword>
<evidence type="ECO:0000313" key="2">
    <source>
        <dbReference type="Proteomes" id="UP000091857"/>
    </source>
</evidence>
<sequence length="119" mass="13538">MEGKIHTSSMRLDTSGIQHHSHHNHNSHTINPSPLSSILLGLRLHCTEHATKIIKHKLRVLLYSSAKAQGVGETNAIMFMLLIALVLQGSRHLYNSMRIPLEEEVCEYACYEISKRKRK</sequence>
<gene>
    <name evidence="1" type="ORF">MANES_04G020551v8</name>
</gene>
<dbReference type="Proteomes" id="UP000091857">
    <property type="component" value="Chromosome 4"/>
</dbReference>
<organism evidence="1 2">
    <name type="scientific">Manihot esculenta</name>
    <name type="common">Cassava</name>
    <name type="synonym">Jatropha manihot</name>
    <dbReference type="NCBI Taxonomy" id="3983"/>
    <lineage>
        <taxon>Eukaryota</taxon>
        <taxon>Viridiplantae</taxon>
        <taxon>Streptophyta</taxon>
        <taxon>Embryophyta</taxon>
        <taxon>Tracheophyta</taxon>
        <taxon>Spermatophyta</taxon>
        <taxon>Magnoliopsida</taxon>
        <taxon>eudicotyledons</taxon>
        <taxon>Gunneridae</taxon>
        <taxon>Pentapetalae</taxon>
        <taxon>rosids</taxon>
        <taxon>fabids</taxon>
        <taxon>Malpighiales</taxon>
        <taxon>Euphorbiaceae</taxon>
        <taxon>Crotonoideae</taxon>
        <taxon>Manihoteae</taxon>
        <taxon>Manihot</taxon>
    </lineage>
</organism>
<protein>
    <submittedName>
        <fullName evidence="1">Uncharacterized protein</fullName>
    </submittedName>
</protein>
<dbReference type="EMBL" id="CM004390">
    <property type="protein sequence ID" value="KAG8655255.1"/>
    <property type="molecule type" value="Genomic_DNA"/>
</dbReference>
<name>A0ACB7HRW2_MANES</name>
<accession>A0ACB7HRW2</accession>
<comment type="caution">
    <text evidence="1">The sequence shown here is derived from an EMBL/GenBank/DDBJ whole genome shotgun (WGS) entry which is preliminary data.</text>
</comment>
<evidence type="ECO:0000313" key="1">
    <source>
        <dbReference type="EMBL" id="KAG8655255.1"/>
    </source>
</evidence>
<reference evidence="2" key="1">
    <citation type="journal article" date="2016" name="Nat. Biotechnol.">
        <title>Sequencing wild and cultivated cassava and related species reveals extensive interspecific hybridization and genetic diversity.</title>
        <authorList>
            <person name="Bredeson J.V."/>
            <person name="Lyons J.B."/>
            <person name="Prochnik S.E."/>
            <person name="Wu G.A."/>
            <person name="Ha C.M."/>
            <person name="Edsinger-Gonzales E."/>
            <person name="Grimwood J."/>
            <person name="Schmutz J."/>
            <person name="Rabbi I.Y."/>
            <person name="Egesi C."/>
            <person name="Nauluvula P."/>
            <person name="Lebot V."/>
            <person name="Ndunguru J."/>
            <person name="Mkamilo G."/>
            <person name="Bart R.S."/>
            <person name="Setter T.L."/>
            <person name="Gleadow R.M."/>
            <person name="Kulakow P."/>
            <person name="Ferguson M.E."/>
            <person name="Rounsley S."/>
            <person name="Rokhsar D.S."/>
        </authorList>
    </citation>
    <scope>NUCLEOTIDE SEQUENCE [LARGE SCALE GENOMIC DNA]</scope>
    <source>
        <strain evidence="2">cv. AM560-2</strain>
    </source>
</reference>